<feature type="domain" description="DDE-1" evidence="2">
    <location>
        <begin position="15"/>
        <end position="79"/>
    </location>
</feature>
<comment type="caution">
    <text evidence="3">The sequence shown here is derived from an EMBL/GenBank/DDBJ whole genome shotgun (WGS) entry which is preliminary data.</text>
</comment>
<accession>A0AAD9NWA7</accession>
<organism evidence="3 4">
    <name type="scientific">Ridgeia piscesae</name>
    <name type="common">Tubeworm</name>
    <dbReference type="NCBI Taxonomy" id="27915"/>
    <lineage>
        <taxon>Eukaryota</taxon>
        <taxon>Metazoa</taxon>
        <taxon>Spiralia</taxon>
        <taxon>Lophotrochozoa</taxon>
        <taxon>Annelida</taxon>
        <taxon>Polychaeta</taxon>
        <taxon>Sedentaria</taxon>
        <taxon>Canalipalpata</taxon>
        <taxon>Sabellida</taxon>
        <taxon>Siboglinidae</taxon>
        <taxon>Ridgeia</taxon>
    </lineage>
</organism>
<reference evidence="3" key="1">
    <citation type="journal article" date="2023" name="Mol. Biol. Evol.">
        <title>Third-Generation Sequencing Reveals the Adaptive Role of the Epigenome in Three Deep-Sea Polychaetes.</title>
        <authorList>
            <person name="Perez M."/>
            <person name="Aroh O."/>
            <person name="Sun Y."/>
            <person name="Lan Y."/>
            <person name="Juniper S.K."/>
            <person name="Young C.R."/>
            <person name="Angers B."/>
            <person name="Qian P.Y."/>
        </authorList>
    </citation>
    <scope>NUCLEOTIDE SEQUENCE</scope>
    <source>
        <strain evidence="3">R07B-5</strain>
    </source>
</reference>
<dbReference type="InterPro" id="IPR004875">
    <property type="entry name" value="DDE_SF_endonuclease_dom"/>
</dbReference>
<gene>
    <name evidence="3" type="ORF">NP493_334g01024</name>
</gene>
<dbReference type="GO" id="GO:0003676">
    <property type="term" value="F:nucleic acid binding"/>
    <property type="evidence" value="ECO:0007669"/>
    <property type="project" value="InterPro"/>
</dbReference>
<evidence type="ECO:0000313" key="3">
    <source>
        <dbReference type="EMBL" id="KAK2182829.1"/>
    </source>
</evidence>
<evidence type="ECO:0000259" key="2">
    <source>
        <dbReference type="Pfam" id="PF03184"/>
    </source>
</evidence>
<name>A0AAD9NWA7_RIDPI</name>
<evidence type="ECO:0000313" key="4">
    <source>
        <dbReference type="Proteomes" id="UP001209878"/>
    </source>
</evidence>
<dbReference type="PANTHER" id="PTHR35558">
    <property type="entry name" value="SGNH_HYDRO DOMAIN-CONTAINING PROTEIN"/>
    <property type="match status" value="1"/>
</dbReference>
<protein>
    <recommendedName>
        <fullName evidence="2">DDE-1 domain-containing protein</fullName>
    </recommendedName>
</protein>
<proteinExistence type="predicted"/>
<feature type="region of interest" description="Disordered" evidence="1">
    <location>
        <begin position="311"/>
        <end position="341"/>
    </location>
</feature>
<dbReference type="Pfam" id="PF03184">
    <property type="entry name" value="DDE_1"/>
    <property type="match status" value="1"/>
</dbReference>
<dbReference type="SUPFAM" id="SSF52266">
    <property type="entry name" value="SGNH hydrolase"/>
    <property type="match status" value="1"/>
</dbReference>
<feature type="region of interest" description="Disordered" evidence="1">
    <location>
        <begin position="274"/>
        <end position="293"/>
    </location>
</feature>
<dbReference type="PANTHER" id="PTHR35558:SF1">
    <property type="entry name" value="ENDONUCLEASE_EXONUCLEASE_PHOSPHATASE DOMAIN-CONTAINING PROTEIN"/>
    <property type="match status" value="1"/>
</dbReference>
<evidence type="ECO:0000256" key="1">
    <source>
        <dbReference type="SAM" id="MobiDB-lite"/>
    </source>
</evidence>
<sequence length="549" mass="59151">MVMKGDSCNCGKNSKDRITVLLTVSATGEKLKLLVIGKSKKPQCFYGFEIPTLGVDYDYSKKTMAIFTAWLNHLNNRMSYVYWVGAFVRSAGPTSASLFGNFEVAGRPCELAYEGIRGATVATLLSPTVMSRVVARRVDIVVLHIGGNDICGRAASPPIMVASAARGRGASQPTICVSPARPKDAVLSIDQWGRAFQLYMSVYLLQPANLPCAVKMLKYMEVVRGLADAGGDWRSYDAAFRTLRGRCGWAWDSISWELWLKASQSQAGRRLAAGPPFKARAGPDLRPPVRASHSTGASCAAVTPVGTLTSAGSAVEPTLSSDALRPKPTGNPLAPPSHPQVPLVAPRLPVDSLHGTDDKLPSPVSLVALQHLLHGYNPTILHYLLHGFSSGFSVGCIGLPPSGDFLELYADAAGAIGCGALFGNAWFCGLWPAEWQSHNVAVLELPIAFDVRLPVTLPVLSRLVHALPALFSSRYKCLMLRAMMVLAFKAYLRIGEMVPRSRSMTSAFKGQSFRIGAATAAALRGEFDAQIRAAGRWTSDAFRRYIRIA</sequence>
<keyword evidence="4" id="KW-1185">Reference proteome</keyword>
<dbReference type="EMBL" id="JAODUO010000334">
    <property type="protein sequence ID" value="KAK2182829.1"/>
    <property type="molecule type" value="Genomic_DNA"/>
</dbReference>
<dbReference type="Proteomes" id="UP001209878">
    <property type="component" value="Unassembled WGS sequence"/>
</dbReference>
<dbReference type="AlphaFoldDB" id="A0AAD9NWA7"/>